<dbReference type="GO" id="GO:0003700">
    <property type="term" value="F:DNA-binding transcription factor activity"/>
    <property type="evidence" value="ECO:0007669"/>
    <property type="project" value="InterPro"/>
</dbReference>
<dbReference type="AlphaFoldDB" id="A0A2T0SEP9"/>
<dbReference type="PANTHER" id="PTHR46796:SF6">
    <property type="entry name" value="ARAC SUBFAMILY"/>
    <property type="match status" value="1"/>
</dbReference>
<keyword evidence="1" id="KW-0805">Transcription regulation</keyword>
<dbReference type="Proteomes" id="UP000239209">
    <property type="component" value="Unassembled WGS sequence"/>
</dbReference>
<dbReference type="SUPFAM" id="SSF46689">
    <property type="entry name" value="Homeodomain-like"/>
    <property type="match status" value="2"/>
</dbReference>
<sequence length="295" mass="31687">MPDPGHDRHRAFDMAGYAGNDFAAYASRSLSSWDDLGWRALLLQRFAHAPAAGQLVLPPSTDHHLWLVTAGSGDLHVDTGDGWRRRPIGPGLVGRAVPGAPTRIRYETDEPMVTLHLHLAADRVDRMSADLGTSPPAAAVGTPDPAFVRTLLPALATAAGNGADALYAETAAAFLAAHLTAAAPGAPRPVADARIRVALAYLRENLGRPVTLAEVAATVRLSPFHFLRVFKQSTGRTPHRYLIELRIEEAKRLLGRGLTVTETAGRCGFSSPAHLSTAFLRETGVRPSRFRITRP</sequence>
<dbReference type="InterPro" id="IPR009057">
    <property type="entry name" value="Homeodomain-like_sf"/>
</dbReference>
<proteinExistence type="predicted"/>
<dbReference type="Gene3D" id="1.10.10.60">
    <property type="entry name" value="Homeodomain-like"/>
    <property type="match status" value="2"/>
</dbReference>
<keyword evidence="2" id="KW-0238">DNA-binding</keyword>
<dbReference type="InterPro" id="IPR050204">
    <property type="entry name" value="AraC_XylS_family_regulators"/>
</dbReference>
<dbReference type="SMART" id="SM00342">
    <property type="entry name" value="HTH_ARAC"/>
    <property type="match status" value="1"/>
</dbReference>
<gene>
    <name evidence="5" type="ORF">CLV70_102103</name>
</gene>
<evidence type="ECO:0000259" key="4">
    <source>
        <dbReference type="PROSITE" id="PS01124"/>
    </source>
</evidence>
<evidence type="ECO:0000313" key="6">
    <source>
        <dbReference type="Proteomes" id="UP000239209"/>
    </source>
</evidence>
<accession>A0A2T0SEP9</accession>
<keyword evidence="3" id="KW-0804">Transcription</keyword>
<evidence type="ECO:0000256" key="3">
    <source>
        <dbReference type="ARBA" id="ARBA00023163"/>
    </source>
</evidence>
<dbReference type="OrthoDB" id="9816011at2"/>
<keyword evidence="6" id="KW-1185">Reference proteome</keyword>
<name>A0A2T0SEP9_9ACTN</name>
<protein>
    <submittedName>
        <fullName evidence="5">AraC family transcriptional regulator</fullName>
    </submittedName>
</protein>
<dbReference type="PANTHER" id="PTHR46796">
    <property type="entry name" value="HTH-TYPE TRANSCRIPTIONAL ACTIVATOR RHAS-RELATED"/>
    <property type="match status" value="1"/>
</dbReference>
<dbReference type="GO" id="GO:0043565">
    <property type="term" value="F:sequence-specific DNA binding"/>
    <property type="evidence" value="ECO:0007669"/>
    <property type="project" value="InterPro"/>
</dbReference>
<dbReference type="Pfam" id="PF12833">
    <property type="entry name" value="HTH_18"/>
    <property type="match status" value="1"/>
</dbReference>
<feature type="domain" description="HTH araC/xylS-type" evidence="4">
    <location>
        <begin position="196"/>
        <end position="293"/>
    </location>
</feature>
<evidence type="ECO:0000313" key="5">
    <source>
        <dbReference type="EMBL" id="PRY31892.1"/>
    </source>
</evidence>
<dbReference type="EMBL" id="PVZG01000002">
    <property type="protein sequence ID" value="PRY31892.1"/>
    <property type="molecule type" value="Genomic_DNA"/>
</dbReference>
<dbReference type="PROSITE" id="PS01124">
    <property type="entry name" value="HTH_ARAC_FAMILY_2"/>
    <property type="match status" value="1"/>
</dbReference>
<organism evidence="5 6">
    <name type="scientific">Pseudosporangium ferrugineum</name>
    <dbReference type="NCBI Taxonomy" id="439699"/>
    <lineage>
        <taxon>Bacteria</taxon>
        <taxon>Bacillati</taxon>
        <taxon>Actinomycetota</taxon>
        <taxon>Actinomycetes</taxon>
        <taxon>Micromonosporales</taxon>
        <taxon>Micromonosporaceae</taxon>
        <taxon>Pseudosporangium</taxon>
    </lineage>
</organism>
<comment type="caution">
    <text evidence="5">The sequence shown here is derived from an EMBL/GenBank/DDBJ whole genome shotgun (WGS) entry which is preliminary data.</text>
</comment>
<evidence type="ECO:0000256" key="2">
    <source>
        <dbReference type="ARBA" id="ARBA00023125"/>
    </source>
</evidence>
<evidence type="ECO:0000256" key="1">
    <source>
        <dbReference type="ARBA" id="ARBA00023015"/>
    </source>
</evidence>
<reference evidence="5 6" key="1">
    <citation type="submission" date="2018-03" db="EMBL/GenBank/DDBJ databases">
        <title>Genomic Encyclopedia of Archaeal and Bacterial Type Strains, Phase II (KMG-II): from individual species to whole genera.</title>
        <authorList>
            <person name="Goeker M."/>
        </authorList>
    </citation>
    <scope>NUCLEOTIDE SEQUENCE [LARGE SCALE GENOMIC DNA]</scope>
    <source>
        <strain evidence="5 6">DSM 45348</strain>
    </source>
</reference>
<dbReference type="InterPro" id="IPR018060">
    <property type="entry name" value="HTH_AraC"/>
</dbReference>
<dbReference type="RefSeq" id="WP_106125129.1">
    <property type="nucleotide sequence ID" value="NZ_PVZG01000002.1"/>
</dbReference>